<dbReference type="eggNOG" id="COG1293">
    <property type="taxonomic scope" value="Bacteria"/>
</dbReference>
<evidence type="ECO:0000313" key="6">
    <source>
        <dbReference type="Proteomes" id="UP000003422"/>
    </source>
</evidence>
<dbReference type="HOGENOM" id="CLU_022481_0_0_9"/>
<evidence type="ECO:0000256" key="2">
    <source>
        <dbReference type="ARBA" id="ARBA00022730"/>
    </source>
</evidence>
<dbReference type="RefSeq" id="WP_004822743.1">
    <property type="nucleotide sequence ID" value="NZ_JH165066.1"/>
</dbReference>
<dbReference type="GO" id="GO:1990112">
    <property type="term" value="C:RQC complex"/>
    <property type="evidence" value="ECO:0007669"/>
    <property type="project" value="TreeGrafter"/>
</dbReference>
<evidence type="ECO:0000256" key="1">
    <source>
        <dbReference type="ARBA" id="ARBA00022555"/>
    </source>
</evidence>
<dbReference type="Proteomes" id="UP000003422">
    <property type="component" value="Unassembled WGS sequence"/>
</dbReference>
<keyword evidence="2" id="KW-0699">rRNA-binding</keyword>
<dbReference type="PANTHER" id="PTHR15239">
    <property type="entry name" value="NUCLEAR EXPORT MEDIATOR FACTOR NEMF"/>
    <property type="match status" value="1"/>
</dbReference>
<sequence>MAYDGIVLKAITKELKDNCLNTKIEKIYQPTKDSIIFQMKVNGEKKKLLLDVSSQAPRIHFTDEEFENPKTPPNFCMLLRKHLEGFKILDFKQYEMDRILKIDVLSRDDLAFEIKKSLIIEIMGKYSNIILIETETNRIIDSIRRVNHNMSSVREILPGLTYNTDLISNRLNPLKENSFDNIEINNLTIKNSFIKTFMGLSPIVIREICYRANLDEDRPLNSLSDTDIQVLKESFYEIMNCVKNIEFTPTLVKDLDQIIDFSVIDLRMYTKN</sequence>
<evidence type="ECO:0000256" key="4">
    <source>
        <dbReference type="ARBA" id="ARBA00022917"/>
    </source>
</evidence>
<name>G4D690_9FIRM</name>
<feature type="non-terminal residue" evidence="5">
    <location>
        <position position="272"/>
    </location>
</feature>
<protein>
    <submittedName>
        <fullName evidence="5">Fibronectin-binding protein</fullName>
    </submittedName>
</protein>
<dbReference type="Gene3D" id="2.30.310.10">
    <property type="entry name" value="ibrinogen binding protein from staphylococcus aureus domain"/>
    <property type="match status" value="1"/>
</dbReference>
<dbReference type="GO" id="GO:0072344">
    <property type="term" value="P:rescue of stalled ribosome"/>
    <property type="evidence" value="ECO:0007669"/>
    <property type="project" value="TreeGrafter"/>
</dbReference>
<evidence type="ECO:0000256" key="3">
    <source>
        <dbReference type="ARBA" id="ARBA00022884"/>
    </source>
</evidence>
<dbReference type="GO" id="GO:0019843">
    <property type="term" value="F:rRNA binding"/>
    <property type="evidence" value="ECO:0007669"/>
    <property type="project" value="UniProtKB-KW"/>
</dbReference>
<dbReference type="InterPro" id="IPR051608">
    <property type="entry name" value="RQC_Subunit_NEMF"/>
</dbReference>
<comment type="caution">
    <text evidence="5">The sequence shown here is derived from an EMBL/GenBank/DDBJ whole genome shotgun (WGS) entry which is preliminary data.</text>
</comment>
<dbReference type="Gene3D" id="1.10.8.50">
    <property type="match status" value="1"/>
</dbReference>
<dbReference type="Pfam" id="PF05833">
    <property type="entry name" value="NFACT_N"/>
    <property type="match status" value="1"/>
</dbReference>
<evidence type="ECO:0000313" key="5">
    <source>
        <dbReference type="EMBL" id="EGY76657.1"/>
    </source>
</evidence>
<keyword evidence="6" id="KW-1185">Reference proteome</keyword>
<keyword evidence="4" id="KW-0648">Protein biosynthesis</keyword>
<gene>
    <name evidence="5" type="primary">fbpA</name>
    <name evidence="5" type="ORF">HMPREF9129_1920</name>
</gene>
<dbReference type="PANTHER" id="PTHR15239:SF6">
    <property type="entry name" value="RIBOSOME QUALITY CONTROL COMPLEX SUBUNIT NEMF"/>
    <property type="match status" value="1"/>
</dbReference>
<dbReference type="STRING" id="997350.HMPREF9129_1920"/>
<keyword evidence="3" id="KW-0694">RNA-binding</keyword>
<dbReference type="GO" id="GO:0043023">
    <property type="term" value="F:ribosomal large subunit binding"/>
    <property type="evidence" value="ECO:0007669"/>
    <property type="project" value="TreeGrafter"/>
</dbReference>
<dbReference type="FunFam" id="2.30.310.10:FF:000004">
    <property type="entry name" value="Fibronectin-binding protein A"/>
    <property type="match status" value="1"/>
</dbReference>
<dbReference type="EMBL" id="AGBB01000197">
    <property type="protein sequence ID" value="EGY76657.1"/>
    <property type="molecule type" value="Genomic_DNA"/>
</dbReference>
<dbReference type="InterPro" id="IPR010979">
    <property type="entry name" value="Ribosomal_uS13-like_H2TH"/>
</dbReference>
<dbReference type="SUPFAM" id="SSF46946">
    <property type="entry name" value="S13-like H2TH domain"/>
    <property type="match status" value="1"/>
</dbReference>
<accession>G4D690</accession>
<reference evidence="5 6" key="1">
    <citation type="submission" date="2011-06" db="EMBL/GenBank/DDBJ databases">
        <authorList>
            <person name="Muzny D."/>
            <person name="Qin X."/>
            <person name="Deng J."/>
            <person name="Jiang H."/>
            <person name="Liu Y."/>
            <person name="Qu J."/>
            <person name="Song X.-Z."/>
            <person name="Zhang L."/>
            <person name="Thornton R."/>
            <person name="Coyle M."/>
            <person name="Francisco L."/>
            <person name="Jackson L."/>
            <person name="Javaid M."/>
            <person name="Korchina V."/>
            <person name="Kovar C."/>
            <person name="Mata R."/>
            <person name="Mathew T."/>
            <person name="Ngo R."/>
            <person name="Nguyen L."/>
            <person name="Nguyen N."/>
            <person name="Okwuonu G."/>
            <person name="Ongeri F."/>
            <person name="Pham C."/>
            <person name="Simmons D."/>
            <person name="Wilczek-Boney K."/>
            <person name="Hale W."/>
            <person name="Jakkamsetti A."/>
            <person name="Pham P."/>
            <person name="Ruth R."/>
            <person name="San Lucas F."/>
            <person name="Warren J."/>
            <person name="Zhang J."/>
            <person name="Zhao Z."/>
            <person name="Zhou C."/>
            <person name="Zhu D."/>
            <person name="Lee S."/>
            <person name="Bess C."/>
            <person name="Blankenburg K."/>
            <person name="Forbes L."/>
            <person name="Fu Q."/>
            <person name="Gubbala S."/>
            <person name="Hirani K."/>
            <person name="Jayaseelan J.C."/>
            <person name="Lara F."/>
            <person name="Munidasa M."/>
            <person name="Palculict T."/>
            <person name="Patil S."/>
            <person name="Pu L.-L."/>
            <person name="Saada N."/>
            <person name="Tang L."/>
            <person name="Weissenberger G."/>
            <person name="Zhu Y."/>
            <person name="Hemphill L."/>
            <person name="Shang Y."/>
            <person name="Youmans B."/>
            <person name="Ayvaz T."/>
            <person name="Ross M."/>
            <person name="Santibanez J."/>
            <person name="Aqrawi P."/>
            <person name="Gross S."/>
            <person name="Joshi V."/>
            <person name="Fowler G."/>
            <person name="Nazareth L."/>
            <person name="Reid J."/>
            <person name="Worley K."/>
            <person name="Petrosino J."/>
            <person name="Highlander S."/>
            <person name="Gibbs R."/>
        </authorList>
    </citation>
    <scope>NUCLEOTIDE SEQUENCE [LARGE SCALE GENOMIC DNA]</scope>
    <source>
        <strain evidence="5 6">ATCC 29427</strain>
    </source>
</reference>
<keyword evidence="1" id="KW-0820">tRNA-binding</keyword>
<organism evidence="5 6">
    <name type="scientific">Peptoniphilus indolicus ATCC 29427</name>
    <dbReference type="NCBI Taxonomy" id="997350"/>
    <lineage>
        <taxon>Bacteria</taxon>
        <taxon>Bacillati</taxon>
        <taxon>Bacillota</taxon>
        <taxon>Tissierellia</taxon>
        <taxon>Tissierellales</taxon>
        <taxon>Peptoniphilaceae</taxon>
        <taxon>Peptoniphilus</taxon>
    </lineage>
</organism>
<dbReference type="AlphaFoldDB" id="G4D690"/>
<proteinExistence type="predicted"/>
<dbReference type="GO" id="GO:0000049">
    <property type="term" value="F:tRNA binding"/>
    <property type="evidence" value="ECO:0007669"/>
    <property type="project" value="UniProtKB-KW"/>
</dbReference>